<dbReference type="Gene3D" id="2.60.120.340">
    <property type="entry name" value="Nucleoplasmin core domain"/>
    <property type="match status" value="1"/>
</dbReference>
<dbReference type="InterPro" id="IPR041232">
    <property type="entry name" value="NPL"/>
</dbReference>
<feature type="domain" description="C2H2-type" evidence="11">
    <location>
        <begin position="276"/>
        <end position="303"/>
    </location>
</feature>
<dbReference type="Pfam" id="PF12874">
    <property type="entry name" value="zf-met"/>
    <property type="match status" value="1"/>
</dbReference>
<keyword evidence="9" id="KW-0862">Zinc</keyword>
<gene>
    <name evidence="12" type="ORF">LIER_06444</name>
</gene>
<evidence type="ECO:0000256" key="5">
    <source>
        <dbReference type="ARBA" id="ARBA00022853"/>
    </source>
</evidence>
<keyword evidence="13" id="KW-1185">Reference proteome</keyword>
<dbReference type="AlphaFoldDB" id="A0AAV3P8C2"/>
<dbReference type="GO" id="GO:0005730">
    <property type="term" value="C:nucleolus"/>
    <property type="evidence" value="ECO:0007669"/>
    <property type="project" value="UniProtKB-SubCell"/>
</dbReference>
<feature type="compositionally biased region" description="Basic and acidic residues" evidence="10">
    <location>
        <begin position="125"/>
        <end position="144"/>
    </location>
</feature>
<evidence type="ECO:0000313" key="13">
    <source>
        <dbReference type="Proteomes" id="UP001454036"/>
    </source>
</evidence>
<keyword evidence="3" id="KW-0678">Repressor</keyword>
<feature type="region of interest" description="Disordered" evidence="10">
    <location>
        <begin position="103"/>
        <end position="283"/>
    </location>
</feature>
<feature type="compositionally biased region" description="Acidic residues" evidence="10">
    <location>
        <begin position="164"/>
        <end position="205"/>
    </location>
</feature>
<evidence type="ECO:0000256" key="1">
    <source>
        <dbReference type="ARBA" id="ARBA00004604"/>
    </source>
</evidence>
<protein>
    <recommendedName>
        <fullName evidence="11">C2H2-type domain-containing protein</fullName>
    </recommendedName>
</protein>
<keyword evidence="4" id="KW-0378">Hydrolase</keyword>
<keyword evidence="7" id="KW-0804">Transcription</keyword>
<keyword evidence="9" id="KW-0863">Zinc-finger</keyword>
<dbReference type="InterPro" id="IPR013087">
    <property type="entry name" value="Znf_C2H2_type"/>
</dbReference>
<name>A0AAV3P8C2_LITER</name>
<keyword evidence="8" id="KW-0539">Nucleus</keyword>
<dbReference type="GO" id="GO:0016787">
    <property type="term" value="F:hydrolase activity"/>
    <property type="evidence" value="ECO:0007669"/>
    <property type="project" value="UniProtKB-KW"/>
</dbReference>
<dbReference type="PROSITE" id="PS50157">
    <property type="entry name" value="ZINC_FINGER_C2H2_2"/>
    <property type="match status" value="1"/>
</dbReference>
<evidence type="ECO:0000256" key="10">
    <source>
        <dbReference type="SAM" id="MobiDB-lite"/>
    </source>
</evidence>
<evidence type="ECO:0000259" key="11">
    <source>
        <dbReference type="PROSITE" id="PS50157"/>
    </source>
</evidence>
<evidence type="ECO:0000313" key="12">
    <source>
        <dbReference type="EMBL" id="GAA0146510.1"/>
    </source>
</evidence>
<dbReference type="Proteomes" id="UP001454036">
    <property type="component" value="Unassembled WGS sequence"/>
</dbReference>
<comment type="similarity">
    <text evidence="2">Belongs to the histone deacetylase HD2 family.</text>
</comment>
<keyword evidence="5" id="KW-0156">Chromatin regulator</keyword>
<accession>A0AAV3P8C2</accession>
<comment type="caution">
    <text evidence="12">The sequence shown here is derived from an EMBL/GenBank/DDBJ whole genome shotgun (WGS) entry which is preliminary data.</text>
</comment>
<evidence type="ECO:0000256" key="2">
    <source>
        <dbReference type="ARBA" id="ARBA00006673"/>
    </source>
</evidence>
<feature type="compositionally biased region" description="Polar residues" evidence="10">
    <location>
        <begin position="260"/>
        <end position="275"/>
    </location>
</feature>
<dbReference type="EMBL" id="BAABME010000940">
    <property type="protein sequence ID" value="GAA0146510.1"/>
    <property type="molecule type" value="Genomic_DNA"/>
</dbReference>
<comment type="subcellular location">
    <subcellularLocation>
        <location evidence="1">Nucleus</location>
        <location evidence="1">Nucleolus</location>
    </subcellularLocation>
</comment>
<keyword evidence="9" id="KW-0479">Metal-binding</keyword>
<proteinExistence type="inferred from homology"/>
<dbReference type="GO" id="GO:0006325">
    <property type="term" value="P:chromatin organization"/>
    <property type="evidence" value="ECO:0007669"/>
    <property type="project" value="UniProtKB-KW"/>
</dbReference>
<evidence type="ECO:0000256" key="9">
    <source>
        <dbReference type="PROSITE-ProRule" id="PRU00042"/>
    </source>
</evidence>
<evidence type="ECO:0000256" key="7">
    <source>
        <dbReference type="ARBA" id="ARBA00023163"/>
    </source>
</evidence>
<organism evidence="12 13">
    <name type="scientific">Lithospermum erythrorhizon</name>
    <name type="common">Purple gromwell</name>
    <name type="synonym">Lithospermum officinale var. erythrorhizon</name>
    <dbReference type="NCBI Taxonomy" id="34254"/>
    <lineage>
        <taxon>Eukaryota</taxon>
        <taxon>Viridiplantae</taxon>
        <taxon>Streptophyta</taxon>
        <taxon>Embryophyta</taxon>
        <taxon>Tracheophyta</taxon>
        <taxon>Spermatophyta</taxon>
        <taxon>Magnoliopsida</taxon>
        <taxon>eudicotyledons</taxon>
        <taxon>Gunneridae</taxon>
        <taxon>Pentapetalae</taxon>
        <taxon>asterids</taxon>
        <taxon>lamiids</taxon>
        <taxon>Boraginales</taxon>
        <taxon>Boraginaceae</taxon>
        <taxon>Boraginoideae</taxon>
        <taxon>Lithospermeae</taxon>
        <taxon>Lithospermum</taxon>
    </lineage>
</organism>
<sequence length="303" mass="32754">MEFWGVEVKSGTPLKVQPGEGMIIHLSQASFGEVKANKIESVSLIVNVEGKKLVLGTLMSDKLPQQLFDLVFDRDFELSHNLKSGSIYFFGYKSTNPAEEYPLNSFYTDESEDDDIPLDLNNGKPEIKAKADKPVIAEKAKDTKVSAAGKQKVQILEPTKDEKPEEDDDSSDDDGSSDEDGASDEDMVDEDDSDSEDEESDEDDDTPKKAAPSKKRGAESAIKTPVSEKKAKLVTPQKTDGKKSVHVATPHPSKQAGKTPATNKASQQTPKSAGSHSCGPCKKTFASENALQSHAKAKHSAGK</sequence>
<dbReference type="Pfam" id="PF17800">
    <property type="entry name" value="NPL"/>
    <property type="match status" value="1"/>
</dbReference>
<reference evidence="12 13" key="1">
    <citation type="submission" date="2024-01" db="EMBL/GenBank/DDBJ databases">
        <title>The complete chloroplast genome sequence of Lithospermum erythrorhizon: insights into the phylogenetic relationship among Boraginaceae species and the maternal lineages of purple gromwells.</title>
        <authorList>
            <person name="Okada T."/>
            <person name="Watanabe K."/>
        </authorList>
    </citation>
    <scope>NUCLEOTIDE SEQUENCE [LARGE SCALE GENOMIC DNA]</scope>
</reference>
<dbReference type="PROSITE" id="PS00028">
    <property type="entry name" value="ZINC_FINGER_C2H2_1"/>
    <property type="match status" value="1"/>
</dbReference>
<evidence type="ECO:0000256" key="8">
    <source>
        <dbReference type="ARBA" id="ARBA00023242"/>
    </source>
</evidence>
<evidence type="ECO:0000256" key="4">
    <source>
        <dbReference type="ARBA" id="ARBA00022801"/>
    </source>
</evidence>
<evidence type="ECO:0000256" key="6">
    <source>
        <dbReference type="ARBA" id="ARBA00023015"/>
    </source>
</evidence>
<evidence type="ECO:0000256" key="3">
    <source>
        <dbReference type="ARBA" id="ARBA00022491"/>
    </source>
</evidence>
<dbReference type="GO" id="GO:0008270">
    <property type="term" value="F:zinc ion binding"/>
    <property type="evidence" value="ECO:0007669"/>
    <property type="project" value="UniProtKB-KW"/>
</dbReference>
<dbReference type="FunFam" id="2.60.120.340:FF:000004">
    <property type="entry name" value="Histone deacetylase HDT1"/>
    <property type="match status" value="1"/>
</dbReference>
<keyword evidence="6" id="KW-0805">Transcription regulation</keyword>